<reference evidence="3" key="1">
    <citation type="journal article" date="2019" name="Int. J. Syst. Evol. Microbiol.">
        <title>The Global Catalogue of Microorganisms (GCM) 10K type strain sequencing project: providing services to taxonomists for standard genome sequencing and annotation.</title>
        <authorList>
            <consortium name="The Broad Institute Genomics Platform"/>
            <consortium name="The Broad Institute Genome Sequencing Center for Infectious Disease"/>
            <person name="Wu L."/>
            <person name="Ma J."/>
        </authorList>
    </citation>
    <scope>NUCLEOTIDE SEQUENCE [LARGE SCALE GENOMIC DNA]</scope>
    <source>
        <strain evidence="3">CCM 2767</strain>
    </source>
</reference>
<protein>
    <submittedName>
        <fullName evidence="2">Divalent cation tolerance protein</fullName>
    </submittedName>
</protein>
<evidence type="ECO:0000256" key="1">
    <source>
        <dbReference type="ARBA" id="ARBA00010169"/>
    </source>
</evidence>
<evidence type="ECO:0000313" key="2">
    <source>
        <dbReference type="EMBL" id="GGI19542.1"/>
    </source>
</evidence>
<dbReference type="GO" id="GO:0005507">
    <property type="term" value="F:copper ion binding"/>
    <property type="evidence" value="ECO:0007669"/>
    <property type="project" value="TreeGrafter"/>
</dbReference>
<keyword evidence="3" id="KW-1185">Reference proteome</keyword>
<dbReference type="GO" id="GO:0010038">
    <property type="term" value="P:response to metal ion"/>
    <property type="evidence" value="ECO:0007669"/>
    <property type="project" value="InterPro"/>
</dbReference>
<dbReference type="InterPro" id="IPR015867">
    <property type="entry name" value="N-reg_PII/ATP_PRibTrfase_C"/>
</dbReference>
<accession>A0A8J3F1L0</accession>
<organism evidence="2 3">
    <name type="scientific">Oxalicibacterium faecigallinarum</name>
    <dbReference type="NCBI Taxonomy" id="573741"/>
    <lineage>
        <taxon>Bacteria</taxon>
        <taxon>Pseudomonadati</taxon>
        <taxon>Pseudomonadota</taxon>
        <taxon>Betaproteobacteria</taxon>
        <taxon>Burkholderiales</taxon>
        <taxon>Oxalobacteraceae</taxon>
        <taxon>Oxalicibacterium</taxon>
    </lineage>
</organism>
<dbReference type="AlphaFoldDB" id="A0A8J3F1L0"/>
<dbReference type="SUPFAM" id="SSF54913">
    <property type="entry name" value="GlnB-like"/>
    <property type="match status" value="1"/>
</dbReference>
<dbReference type="Proteomes" id="UP000642180">
    <property type="component" value="Unassembled WGS sequence"/>
</dbReference>
<gene>
    <name evidence="2" type="primary">cutA</name>
    <name evidence="2" type="ORF">GCM10008066_19550</name>
</gene>
<dbReference type="PANTHER" id="PTHR23419:SF8">
    <property type="entry name" value="FI09726P"/>
    <property type="match status" value="1"/>
</dbReference>
<proteinExistence type="inferred from homology"/>
<dbReference type="InterPro" id="IPR004323">
    <property type="entry name" value="Ion_tolerance_CutA"/>
</dbReference>
<name>A0A8J3F1L0_9BURK</name>
<dbReference type="EMBL" id="BMDI01000002">
    <property type="protein sequence ID" value="GGI19542.1"/>
    <property type="molecule type" value="Genomic_DNA"/>
</dbReference>
<dbReference type="InterPro" id="IPR011322">
    <property type="entry name" value="N-reg_PII-like_a/b"/>
</dbReference>
<comment type="similarity">
    <text evidence="1">Belongs to the CutA family.</text>
</comment>
<comment type="caution">
    <text evidence="2">The sequence shown here is derived from an EMBL/GenBank/DDBJ whole genome shotgun (WGS) entry which is preliminary data.</text>
</comment>
<dbReference type="PANTHER" id="PTHR23419">
    <property type="entry name" value="DIVALENT CATION TOLERANCE CUTA-RELATED"/>
    <property type="match status" value="1"/>
</dbReference>
<evidence type="ECO:0000313" key="3">
    <source>
        <dbReference type="Proteomes" id="UP000642180"/>
    </source>
</evidence>
<sequence>MQTPSPVVLIMTTAPDIETARTIARALVEGNVAACVSIGQPVLSIYRWQGTIEETSEIPLQIKTSAARYQQVEAAIKAAHPYDVPEIIAVSVQAGLPIYLNWVRDVTAPSSHA</sequence>
<dbReference type="Pfam" id="PF03091">
    <property type="entry name" value="CutA1"/>
    <property type="match status" value="1"/>
</dbReference>
<dbReference type="Gene3D" id="3.30.70.120">
    <property type="match status" value="1"/>
</dbReference>